<feature type="domain" description="Rhodanese" evidence="1">
    <location>
        <begin position="130"/>
        <end position="225"/>
    </location>
</feature>
<dbReference type="InterPro" id="IPR001763">
    <property type="entry name" value="Rhodanese-like_dom"/>
</dbReference>
<dbReference type="PROSITE" id="PS50206">
    <property type="entry name" value="RHODANESE_3"/>
    <property type="match status" value="1"/>
</dbReference>
<dbReference type="PANTHER" id="PTHR43268:SF6">
    <property type="entry name" value="THIOSULFATE SULFURTRANSFERASE_RHODANESE-LIKE DOMAIN-CONTAINING PROTEIN 2"/>
    <property type="match status" value="1"/>
</dbReference>
<dbReference type="HAMAP" id="MF_00469">
    <property type="entry name" value="TrhO"/>
    <property type="match status" value="1"/>
</dbReference>
<accession>A0A094PPJ0</accession>
<dbReference type="AlphaFoldDB" id="A0A094PPJ0"/>
<dbReference type="Pfam" id="PF12368">
    <property type="entry name" value="Rhodanese_C"/>
    <property type="match status" value="1"/>
</dbReference>
<reference evidence="2" key="1">
    <citation type="submission" date="2014-06" db="EMBL/GenBank/DDBJ databases">
        <title>Key roles for freshwater Actinobacteria revealed by deep metagenomic sequencing.</title>
        <authorList>
            <person name="Ghai R."/>
            <person name="Mizuno C.M."/>
            <person name="Picazo A."/>
            <person name="Camacho A."/>
            <person name="Rodriguez-Valera F."/>
        </authorList>
    </citation>
    <scope>NUCLEOTIDE SEQUENCE</scope>
</reference>
<comment type="caution">
    <text evidence="2">The sequence shown here is derived from an EMBL/GenBank/DDBJ whole genome shotgun (WGS) entry which is preliminary data.</text>
</comment>
<gene>
    <name evidence="2" type="ORF">GM51_19155</name>
</gene>
<dbReference type="Gene3D" id="3.40.250.10">
    <property type="entry name" value="Rhodanese-like domain"/>
    <property type="match status" value="1"/>
</dbReference>
<dbReference type="Pfam" id="PF00581">
    <property type="entry name" value="Rhodanese"/>
    <property type="match status" value="1"/>
</dbReference>
<dbReference type="EMBL" id="JNSL01000177">
    <property type="protein sequence ID" value="KGA13675.1"/>
    <property type="molecule type" value="Genomic_DNA"/>
</dbReference>
<evidence type="ECO:0000313" key="2">
    <source>
        <dbReference type="EMBL" id="KGA13675.1"/>
    </source>
</evidence>
<dbReference type="PANTHER" id="PTHR43268">
    <property type="entry name" value="THIOSULFATE SULFURTRANSFERASE/RHODANESE-LIKE DOMAIN-CONTAINING PROTEIN 2"/>
    <property type="match status" value="1"/>
</dbReference>
<dbReference type="InterPro" id="IPR022111">
    <property type="entry name" value="Rhodanese_C"/>
</dbReference>
<dbReference type="InterPro" id="IPR020936">
    <property type="entry name" value="TrhO"/>
</dbReference>
<dbReference type="InterPro" id="IPR036873">
    <property type="entry name" value="Rhodanese-like_dom_sf"/>
</dbReference>
<dbReference type="Gene3D" id="3.30.70.100">
    <property type="match status" value="1"/>
</dbReference>
<protein>
    <recommendedName>
        <fullName evidence="1">Rhodanese domain-containing protein</fullName>
    </recommendedName>
</protein>
<dbReference type="Pfam" id="PF17773">
    <property type="entry name" value="UPF0176_N"/>
    <property type="match status" value="1"/>
</dbReference>
<dbReference type="SMART" id="SM00450">
    <property type="entry name" value="RHOD"/>
    <property type="match status" value="1"/>
</dbReference>
<sequence>MDLQKIILYYGFAPVPDPEAMKLWQRTLCESLGLKGRILISKHGINGTLGGDMEALKKYARATKEYPGFNKIDFKWSDGTGNDFPRLRVRSRSELVAFGATEELKVGPKGIIGGGKHLKPEEVNQLVSERGDEVVFFDGRNAFEAKIGKFKNAVVPDVETTHDFVKEIESGKYDHLKDKPVVTYCTGGIRCEVLSVAMKNRGFQEVYQIKGGIVRYGEKYGDKGLWEGSLYVFDDRMKMDFSPEVKTIGECEACGGKTSNFHDCSSLACRDLVLLCDECVAKPENLACKPEHTRGKRIGATVG</sequence>
<dbReference type="SUPFAM" id="SSF52821">
    <property type="entry name" value="Rhodanese/Cell cycle control phosphatase"/>
    <property type="match status" value="1"/>
</dbReference>
<dbReference type="NCBIfam" id="NF001134">
    <property type="entry name" value="PRK00142.1-2"/>
    <property type="match status" value="1"/>
</dbReference>
<proteinExistence type="inferred from homology"/>
<evidence type="ECO:0000259" key="1">
    <source>
        <dbReference type="PROSITE" id="PS50206"/>
    </source>
</evidence>
<name>A0A094PPJ0_9ZZZZ</name>
<dbReference type="InterPro" id="IPR040503">
    <property type="entry name" value="TRHO_N"/>
</dbReference>
<dbReference type="CDD" id="cd01518">
    <property type="entry name" value="RHOD_YceA"/>
    <property type="match status" value="1"/>
</dbReference>
<organism evidence="2">
    <name type="scientific">freshwater metagenome</name>
    <dbReference type="NCBI Taxonomy" id="449393"/>
    <lineage>
        <taxon>unclassified sequences</taxon>
        <taxon>metagenomes</taxon>
        <taxon>ecological metagenomes</taxon>
    </lineage>
</organism>